<evidence type="ECO:0000256" key="6">
    <source>
        <dbReference type="ARBA" id="ARBA00023136"/>
    </source>
</evidence>
<evidence type="ECO:0000256" key="8">
    <source>
        <dbReference type="ARBA" id="ARBA00039168"/>
    </source>
</evidence>
<dbReference type="SUPFAM" id="SSF103481">
    <property type="entry name" value="Multidrug resistance efflux transporter EmrE"/>
    <property type="match status" value="1"/>
</dbReference>
<dbReference type="GO" id="GO:1990961">
    <property type="term" value="P:xenobiotic detoxification by transmembrane export across the plasma membrane"/>
    <property type="evidence" value="ECO:0007669"/>
    <property type="project" value="UniProtKB-ARBA"/>
</dbReference>
<gene>
    <name evidence="11" type="ORF">SAMN05216258_102181</name>
</gene>
<dbReference type="OrthoDB" id="9808638at2"/>
<dbReference type="Pfam" id="PF00893">
    <property type="entry name" value="Multi_Drug_Res"/>
    <property type="match status" value="1"/>
</dbReference>
<dbReference type="InterPro" id="IPR045324">
    <property type="entry name" value="Small_multidrug_res"/>
</dbReference>
<proteinExistence type="inferred from homology"/>
<dbReference type="InterPro" id="IPR000390">
    <property type="entry name" value="Small_drug/metabolite_transptr"/>
</dbReference>
<keyword evidence="2" id="KW-0813">Transport</keyword>
<dbReference type="PANTHER" id="PTHR30561:SF0">
    <property type="entry name" value="GUANIDINIUM EXPORTER"/>
    <property type="match status" value="1"/>
</dbReference>
<dbReference type="EMBL" id="FOQH01000002">
    <property type="protein sequence ID" value="SFH77364.1"/>
    <property type="molecule type" value="Genomic_DNA"/>
</dbReference>
<protein>
    <recommendedName>
        <fullName evidence="8">Guanidinium exporter</fullName>
    </recommendedName>
</protein>
<keyword evidence="3" id="KW-1003">Cell membrane</keyword>
<evidence type="ECO:0000256" key="10">
    <source>
        <dbReference type="SAM" id="Phobius"/>
    </source>
</evidence>
<evidence type="ECO:0000256" key="5">
    <source>
        <dbReference type="ARBA" id="ARBA00022989"/>
    </source>
</evidence>
<dbReference type="GO" id="GO:0022857">
    <property type="term" value="F:transmembrane transporter activity"/>
    <property type="evidence" value="ECO:0007669"/>
    <property type="project" value="InterPro"/>
</dbReference>
<dbReference type="GO" id="GO:0005886">
    <property type="term" value="C:plasma membrane"/>
    <property type="evidence" value="ECO:0007669"/>
    <property type="project" value="UniProtKB-SubCell"/>
</dbReference>
<evidence type="ECO:0000256" key="1">
    <source>
        <dbReference type="ARBA" id="ARBA00004651"/>
    </source>
</evidence>
<evidence type="ECO:0000256" key="7">
    <source>
        <dbReference type="ARBA" id="ARBA00038151"/>
    </source>
</evidence>
<dbReference type="Gene3D" id="1.10.3730.20">
    <property type="match status" value="1"/>
</dbReference>
<evidence type="ECO:0000256" key="9">
    <source>
        <dbReference type="RuleBase" id="RU003942"/>
    </source>
</evidence>
<comment type="subcellular location">
    <subcellularLocation>
        <location evidence="1 9">Cell membrane</location>
        <topology evidence="1 9">Multi-pass membrane protein</topology>
    </subcellularLocation>
</comment>
<keyword evidence="6 10" id="KW-0472">Membrane</keyword>
<keyword evidence="12" id="KW-1185">Reference proteome</keyword>
<comment type="similarity">
    <text evidence="7">Belongs to the drug/metabolite transporter (DMT) superfamily. Small multidrug resistance (SMR) (TC 2.A.7.1) family. Gdx/SugE subfamily.</text>
</comment>
<sequence length="106" mass="10405">MAWVLLVAAGILEIVWAAALKQSDGLTRLAPSLLAAAALLGSLALLAQALRILPLGVAYPIWTGIGALGAVLAGMTLAGEAPSLLRGLAAGLILAGVALMKASAGP</sequence>
<evidence type="ECO:0000256" key="3">
    <source>
        <dbReference type="ARBA" id="ARBA00022475"/>
    </source>
</evidence>
<dbReference type="InterPro" id="IPR037185">
    <property type="entry name" value="EmrE-like"/>
</dbReference>
<keyword evidence="4 9" id="KW-0812">Transmembrane</keyword>
<dbReference type="FunFam" id="1.10.3730.20:FF:000001">
    <property type="entry name" value="Quaternary ammonium compound resistance transporter SugE"/>
    <property type="match status" value="1"/>
</dbReference>
<accession>A0A1I3CS47</accession>
<keyword evidence="5 10" id="KW-1133">Transmembrane helix</keyword>
<evidence type="ECO:0000313" key="11">
    <source>
        <dbReference type="EMBL" id="SFH77364.1"/>
    </source>
</evidence>
<name>A0A1I3CS47_9RHOB</name>
<dbReference type="Proteomes" id="UP000199377">
    <property type="component" value="Unassembled WGS sequence"/>
</dbReference>
<organism evidence="11 12">
    <name type="scientific">Albimonas pacifica</name>
    <dbReference type="NCBI Taxonomy" id="1114924"/>
    <lineage>
        <taxon>Bacteria</taxon>
        <taxon>Pseudomonadati</taxon>
        <taxon>Pseudomonadota</taxon>
        <taxon>Alphaproteobacteria</taxon>
        <taxon>Rhodobacterales</taxon>
        <taxon>Paracoccaceae</taxon>
        <taxon>Albimonas</taxon>
    </lineage>
</organism>
<evidence type="ECO:0000256" key="2">
    <source>
        <dbReference type="ARBA" id="ARBA00022448"/>
    </source>
</evidence>
<feature type="transmembrane region" description="Helical" evidence="10">
    <location>
        <begin position="57"/>
        <end position="78"/>
    </location>
</feature>
<dbReference type="AlphaFoldDB" id="A0A1I3CS47"/>
<dbReference type="PANTHER" id="PTHR30561">
    <property type="entry name" value="SMR FAMILY PROTON-DEPENDENT DRUG EFFLUX TRANSPORTER SUGE"/>
    <property type="match status" value="1"/>
</dbReference>
<feature type="transmembrane region" description="Helical" evidence="10">
    <location>
        <begin position="84"/>
        <end position="104"/>
    </location>
</feature>
<dbReference type="RefSeq" id="WP_092858043.1">
    <property type="nucleotide sequence ID" value="NZ_FOQH01000002.1"/>
</dbReference>
<evidence type="ECO:0000313" key="12">
    <source>
        <dbReference type="Proteomes" id="UP000199377"/>
    </source>
</evidence>
<reference evidence="11 12" key="1">
    <citation type="submission" date="2016-10" db="EMBL/GenBank/DDBJ databases">
        <authorList>
            <person name="de Groot N.N."/>
        </authorList>
    </citation>
    <scope>NUCLEOTIDE SEQUENCE [LARGE SCALE GENOMIC DNA]</scope>
    <source>
        <strain evidence="11 12">CGMCC 1.11030</strain>
    </source>
</reference>
<evidence type="ECO:0000256" key="4">
    <source>
        <dbReference type="ARBA" id="ARBA00022692"/>
    </source>
</evidence>
<feature type="transmembrane region" description="Helical" evidence="10">
    <location>
        <begin position="33"/>
        <end position="50"/>
    </location>
</feature>